<organism evidence="1 2">
    <name type="scientific">Candidatus Marsarchaeota G2 archaeon OSP_D</name>
    <dbReference type="NCBI Taxonomy" id="1978157"/>
    <lineage>
        <taxon>Archaea</taxon>
        <taxon>Candidatus Marsarchaeota</taxon>
        <taxon>Candidatus Marsarchaeota group 2</taxon>
    </lineage>
</organism>
<evidence type="ECO:0008006" key="3">
    <source>
        <dbReference type="Google" id="ProtNLM"/>
    </source>
</evidence>
<dbReference type="Proteomes" id="UP000240322">
    <property type="component" value="Unassembled WGS sequence"/>
</dbReference>
<feature type="non-terminal residue" evidence="1">
    <location>
        <position position="177"/>
    </location>
</feature>
<protein>
    <recommendedName>
        <fullName evidence="3">CARDB domain-containing protein</fullName>
    </recommendedName>
</protein>
<dbReference type="Gene3D" id="2.60.40.10">
    <property type="entry name" value="Immunoglobulins"/>
    <property type="match status" value="1"/>
</dbReference>
<proteinExistence type="predicted"/>
<gene>
    <name evidence="1" type="ORF">B9Q03_13600</name>
</gene>
<dbReference type="InterPro" id="IPR013783">
    <property type="entry name" value="Ig-like_fold"/>
</dbReference>
<name>A0A2R6AA59_9ARCH</name>
<evidence type="ECO:0000313" key="1">
    <source>
        <dbReference type="EMBL" id="PSN83205.1"/>
    </source>
</evidence>
<dbReference type="EMBL" id="NEXE01000320">
    <property type="protein sequence ID" value="PSN83205.1"/>
    <property type="molecule type" value="Genomic_DNA"/>
</dbReference>
<accession>A0A2R6AA59</accession>
<evidence type="ECO:0000313" key="2">
    <source>
        <dbReference type="Proteomes" id="UP000240322"/>
    </source>
</evidence>
<sequence length="177" mass="17645">MTKSNVLDVTVEGAAPSITITASTTSLPSSGGTVSFTGSTDLPAGTTLDIYVNAGNVGTVTVGSGGSISFSVNIPSNSSGSSVTYDVYLVDPATGTQSNTVAISVAPASKSIALTSQSATTLPSSGGSVTFAGTATGYNPGQVFYVFVNGHMVTTTTLGQHYTFSFTLNFPANNSTS</sequence>
<dbReference type="AlphaFoldDB" id="A0A2R6AA59"/>
<reference evidence="1 2" key="1">
    <citation type="submission" date="2017-04" db="EMBL/GenBank/DDBJ databases">
        <title>Novel microbial lineages endemic to geothermal iron-oxide mats fill important gaps in the evolutionary history of Archaea.</title>
        <authorList>
            <person name="Jay Z.J."/>
            <person name="Beam J.P."/>
            <person name="Dlakic M."/>
            <person name="Rusch D.B."/>
            <person name="Kozubal M.A."/>
            <person name="Inskeep W.P."/>
        </authorList>
    </citation>
    <scope>NUCLEOTIDE SEQUENCE [LARGE SCALE GENOMIC DNA]</scope>
    <source>
        <strain evidence="1">OSP_D</strain>
    </source>
</reference>
<comment type="caution">
    <text evidence="1">The sequence shown here is derived from an EMBL/GenBank/DDBJ whole genome shotgun (WGS) entry which is preliminary data.</text>
</comment>